<name>F8DEV2_HALXS</name>
<sequence length="272" mass="31147">MLPDELTRRDVLRAGTAAPAFFGPFDSSDESESNHLEYDGSVPQFPDHIVDPRDDLTELENYQPRLVTQNQQAREDMTGMYGWSADSENHDVTAHYYWVRSNTQRSIFSYFGIDAGPEEHHLDHEPVIVFEAPDGSVEKVVHSGGHHMAAEIDGEWGHLIEDRVADRRTHVVLEQMRPHNHFVEAPDGEDGGYVQGYAEFGSWLDKRDPWFSYGRYAKTSDVAVVDPFAFYPADGRQHWWRADTNDAWFARNIYVPLTTAADERGNLRYQDS</sequence>
<dbReference type="HOGENOM" id="CLU_1036676_0_0_2"/>
<evidence type="ECO:0000313" key="2">
    <source>
        <dbReference type="EMBL" id="AEH39542.1"/>
    </source>
</evidence>
<gene>
    <name evidence="2" type="ordered locus">Halxa_0303</name>
</gene>
<dbReference type="RefSeq" id="WP_013876080.1">
    <property type="nucleotide sequence ID" value="NC_015659.1"/>
</dbReference>
<keyword evidence="2" id="KW-0614">Plasmid</keyword>
<protein>
    <submittedName>
        <fullName evidence="2">Uncharacterized protein</fullName>
    </submittedName>
</protein>
<reference evidence="3" key="1">
    <citation type="journal article" date="2012" name="Stand. Genomic Sci.">
        <title>Complete genome sequence of Halopiger xanaduensis type strain (SH-6(T)).</title>
        <authorList>
            <person name="Anderson I."/>
            <person name="Tindall B.J."/>
            <person name="Rohde M."/>
            <person name="Lucas S."/>
            <person name="Han J."/>
            <person name="Lapidus A."/>
            <person name="Cheng J.F."/>
            <person name="Goodwin L."/>
            <person name="Pitluck S."/>
            <person name="Peters L."/>
            <person name="Pati A."/>
            <person name="Mikhailova N."/>
            <person name="Pagani I."/>
            <person name="Teshima H."/>
            <person name="Han C."/>
            <person name="Tapia R."/>
            <person name="Land M."/>
            <person name="Woyke T."/>
            <person name="Klenk H.P."/>
            <person name="Kyrpides N."/>
            <person name="Ivanova N."/>
        </authorList>
    </citation>
    <scope>NUCLEOTIDE SEQUENCE [LARGE SCALE GENOMIC DNA]</scope>
    <source>
        <strain evidence="3">DSM 18323 / JCM 14033 / SH-6</strain>
        <plasmid evidence="3">Plasmid pHALXA03</plasmid>
    </source>
</reference>
<evidence type="ECO:0000256" key="1">
    <source>
        <dbReference type="SAM" id="MobiDB-lite"/>
    </source>
</evidence>
<geneLocation type="plasmid" evidence="2 3">
    <name>pHALXA03</name>
</geneLocation>
<dbReference type="AlphaFoldDB" id="F8DEV2"/>
<organism evidence="2 3">
    <name type="scientific">Halopiger xanaduensis (strain DSM 18323 / JCM 14033 / SH-6)</name>
    <dbReference type="NCBI Taxonomy" id="797210"/>
    <lineage>
        <taxon>Archaea</taxon>
        <taxon>Methanobacteriati</taxon>
        <taxon>Methanobacteriota</taxon>
        <taxon>Stenosarchaea group</taxon>
        <taxon>Halobacteria</taxon>
        <taxon>Halobacteriales</taxon>
        <taxon>Natrialbaceae</taxon>
        <taxon>Halopiger</taxon>
    </lineage>
</organism>
<dbReference type="Proteomes" id="UP000006794">
    <property type="component" value="Plasmid pHALXA03"/>
</dbReference>
<dbReference type="KEGG" id="hxa:Halxa_0303"/>
<dbReference type="GeneID" id="10795656"/>
<proteinExistence type="predicted"/>
<evidence type="ECO:0000313" key="3">
    <source>
        <dbReference type="Proteomes" id="UP000006794"/>
    </source>
</evidence>
<dbReference type="EMBL" id="CP002842">
    <property type="protein sequence ID" value="AEH39542.1"/>
    <property type="molecule type" value="Genomic_DNA"/>
</dbReference>
<accession>F8DEV2</accession>
<keyword evidence="3" id="KW-1185">Reference proteome</keyword>
<feature type="region of interest" description="Disordered" evidence="1">
    <location>
        <begin position="22"/>
        <end position="46"/>
    </location>
</feature>